<dbReference type="Proteomes" id="UP001596292">
    <property type="component" value="Unassembled WGS sequence"/>
</dbReference>
<dbReference type="RefSeq" id="WP_378968519.1">
    <property type="nucleotide sequence ID" value="NZ_JBHSWN010000001.1"/>
</dbReference>
<dbReference type="EMBL" id="JBHSWN010000001">
    <property type="protein sequence ID" value="MFC6789495.1"/>
    <property type="molecule type" value="Genomic_DNA"/>
</dbReference>
<sequence length="193" mass="19339">MSDQTDADRQTATRIAQLGTLNRLAEDFGRSLTGALARSATSGRSLDGVLGTIGARLATLAAKAASGPLRSGFESLFKSLTEPDTGDATPTFARGGVFQGGRVTPFAAGGVVAAPTYFPMAGGAGLMGEAGPEAIMPLARGPDGKLGVAAGASPRPVSVNVTITTPDPGAFRRSEAQVAATLARAVARGQRGL</sequence>
<keyword evidence="2" id="KW-1185">Reference proteome</keyword>
<gene>
    <name evidence="1" type="ORF">ACFQE0_07600</name>
</gene>
<protein>
    <submittedName>
        <fullName evidence="1">Phage tail tape measure protein</fullName>
    </submittedName>
</protein>
<reference evidence="2" key="1">
    <citation type="journal article" date="2019" name="Int. J. Syst. Evol. Microbiol.">
        <title>The Global Catalogue of Microorganisms (GCM) 10K type strain sequencing project: providing services to taxonomists for standard genome sequencing and annotation.</title>
        <authorList>
            <consortium name="The Broad Institute Genomics Platform"/>
            <consortium name="The Broad Institute Genome Sequencing Center for Infectious Disease"/>
            <person name="Wu L."/>
            <person name="Ma J."/>
        </authorList>
    </citation>
    <scope>NUCLEOTIDE SEQUENCE [LARGE SCALE GENOMIC DNA]</scope>
    <source>
        <strain evidence="2">CCUG 48316</strain>
    </source>
</reference>
<evidence type="ECO:0000313" key="2">
    <source>
        <dbReference type="Proteomes" id="UP001596292"/>
    </source>
</evidence>
<proteinExistence type="predicted"/>
<comment type="caution">
    <text evidence="1">The sequence shown here is derived from an EMBL/GenBank/DDBJ whole genome shotgun (WGS) entry which is preliminary data.</text>
</comment>
<organism evidence="1 2">
    <name type="scientific">Methylobacterium komagatae</name>
    <dbReference type="NCBI Taxonomy" id="374425"/>
    <lineage>
        <taxon>Bacteria</taxon>
        <taxon>Pseudomonadati</taxon>
        <taxon>Pseudomonadota</taxon>
        <taxon>Alphaproteobacteria</taxon>
        <taxon>Hyphomicrobiales</taxon>
        <taxon>Methylobacteriaceae</taxon>
        <taxon>Methylobacterium</taxon>
    </lineage>
</organism>
<evidence type="ECO:0000313" key="1">
    <source>
        <dbReference type="EMBL" id="MFC6789495.1"/>
    </source>
</evidence>
<accession>A0ABW2BIT7</accession>
<name>A0ABW2BIT7_9HYPH</name>